<feature type="domain" description="CCHC-type" evidence="3">
    <location>
        <begin position="250"/>
        <end position="264"/>
    </location>
</feature>
<protein>
    <recommendedName>
        <fullName evidence="3">CCHC-type domain-containing protein</fullName>
    </recommendedName>
</protein>
<keyword evidence="1" id="KW-0479">Metal-binding</keyword>
<feature type="compositionally biased region" description="Basic and acidic residues" evidence="2">
    <location>
        <begin position="1"/>
        <end position="11"/>
    </location>
</feature>
<reference evidence="4 5" key="2">
    <citation type="journal article" date="2010" name="Nucleic Acids Res.">
        <title>BeetleBase in 2010: revisions to provide comprehensive genomic information for Tribolium castaneum.</title>
        <authorList>
            <person name="Kim H.S."/>
            <person name="Murphy T."/>
            <person name="Xia J."/>
            <person name="Caragea D."/>
            <person name="Park Y."/>
            <person name="Beeman R.W."/>
            <person name="Lorenzen M.D."/>
            <person name="Butcher S."/>
            <person name="Manak J.R."/>
            <person name="Brown S.J."/>
        </authorList>
    </citation>
    <scope>GENOME REANNOTATION</scope>
    <source>
        <strain evidence="4 5">Georgia GA2</strain>
    </source>
</reference>
<name>D2A4D0_TRICA</name>
<evidence type="ECO:0000256" key="2">
    <source>
        <dbReference type="SAM" id="MobiDB-lite"/>
    </source>
</evidence>
<dbReference type="PROSITE" id="PS50158">
    <property type="entry name" value="ZF_CCHC"/>
    <property type="match status" value="1"/>
</dbReference>
<evidence type="ECO:0000313" key="4">
    <source>
        <dbReference type="EMBL" id="EFA04803.1"/>
    </source>
</evidence>
<organism evidence="4 5">
    <name type="scientific">Tribolium castaneum</name>
    <name type="common">Red flour beetle</name>
    <dbReference type="NCBI Taxonomy" id="7070"/>
    <lineage>
        <taxon>Eukaryota</taxon>
        <taxon>Metazoa</taxon>
        <taxon>Ecdysozoa</taxon>
        <taxon>Arthropoda</taxon>
        <taxon>Hexapoda</taxon>
        <taxon>Insecta</taxon>
        <taxon>Pterygota</taxon>
        <taxon>Neoptera</taxon>
        <taxon>Endopterygota</taxon>
        <taxon>Coleoptera</taxon>
        <taxon>Polyphaga</taxon>
        <taxon>Cucujiformia</taxon>
        <taxon>Tenebrionidae</taxon>
        <taxon>Tenebrionidae incertae sedis</taxon>
        <taxon>Tribolium</taxon>
    </lineage>
</organism>
<dbReference type="Pfam" id="PF03732">
    <property type="entry name" value="Retrotrans_gag"/>
    <property type="match status" value="1"/>
</dbReference>
<gene>
    <name evidence="4" type="primary">GLEAN_14852</name>
    <name evidence="4" type="ORF">TcasGA2_TC014852</name>
</gene>
<evidence type="ECO:0000259" key="3">
    <source>
        <dbReference type="PROSITE" id="PS50158"/>
    </source>
</evidence>
<dbReference type="PhylomeDB" id="D2A4D0"/>
<feature type="compositionally biased region" description="Polar residues" evidence="2">
    <location>
        <begin position="12"/>
        <end position="38"/>
    </location>
</feature>
<dbReference type="GO" id="GO:0008270">
    <property type="term" value="F:zinc ion binding"/>
    <property type="evidence" value="ECO:0007669"/>
    <property type="project" value="UniProtKB-KW"/>
</dbReference>
<keyword evidence="1" id="KW-0863">Zinc-finger</keyword>
<dbReference type="Gene3D" id="4.10.60.10">
    <property type="entry name" value="Zinc finger, CCHC-type"/>
    <property type="match status" value="1"/>
</dbReference>
<feature type="region of interest" description="Disordered" evidence="2">
    <location>
        <begin position="316"/>
        <end position="339"/>
    </location>
</feature>
<dbReference type="EMBL" id="KQ971348">
    <property type="protein sequence ID" value="EFA04803.1"/>
    <property type="molecule type" value="Genomic_DNA"/>
</dbReference>
<feature type="region of interest" description="Disordered" evidence="2">
    <location>
        <begin position="1"/>
        <end position="63"/>
    </location>
</feature>
<reference evidence="4 5" key="1">
    <citation type="journal article" date="2008" name="Nature">
        <title>The genome of the model beetle and pest Tribolium castaneum.</title>
        <authorList>
            <consortium name="Tribolium Genome Sequencing Consortium"/>
            <person name="Richards S."/>
            <person name="Gibbs R.A."/>
            <person name="Weinstock G.M."/>
            <person name="Brown S.J."/>
            <person name="Denell R."/>
            <person name="Beeman R.W."/>
            <person name="Gibbs R."/>
            <person name="Beeman R.W."/>
            <person name="Brown S.J."/>
            <person name="Bucher G."/>
            <person name="Friedrich M."/>
            <person name="Grimmelikhuijzen C.J."/>
            <person name="Klingler M."/>
            <person name="Lorenzen M."/>
            <person name="Richards S."/>
            <person name="Roth S."/>
            <person name="Schroder R."/>
            <person name="Tautz D."/>
            <person name="Zdobnov E.M."/>
            <person name="Muzny D."/>
            <person name="Gibbs R.A."/>
            <person name="Weinstock G.M."/>
            <person name="Attaway T."/>
            <person name="Bell S."/>
            <person name="Buhay C.J."/>
            <person name="Chandrabose M.N."/>
            <person name="Chavez D."/>
            <person name="Clerk-Blankenburg K.P."/>
            <person name="Cree A."/>
            <person name="Dao M."/>
            <person name="Davis C."/>
            <person name="Chacko J."/>
            <person name="Dinh H."/>
            <person name="Dugan-Rocha S."/>
            <person name="Fowler G."/>
            <person name="Garner T.T."/>
            <person name="Garnes J."/>
            <person name="Gnirke A."/>
            <person name="Hawes A."/>
            <person name="Hernandez J."/>
            <person name="Hines S."/>
            <person name="Holder M."/>
            <person name="Hume J."/>
            <person name="Jhangiani S.N."/>
            <person name="Joshi V."/>
            <person name="Khan Z.M."/>
            <person name="Jackson L."/>
            <person name="Kovar C."/>
            <person name="Kowis A."/>
            <person name="Lee S."/>
            <person name="Lewis L.R."/>
            <person name="Margolis J."/>
            <person name="Morgan M."/>
            <person name="Nazareth L.V."/>
            <person name="Nguyen N."/>
            <person name="Okwuonu G."/>
            <person name="Parker D."/>
            <person name="Richards S."/>
            <person name="Ruiz S.J."/>
            <person name="Santibanez J."/>
            <person name="Savard J."/>
            <person name="Scherer S.E."/>
            <person name="Schneider B."/>
            <person name="Sodergren E."/>
            <person name="Tautz D."/>
            <person name="Vattahil S."/>
            <person name="Villasana D."/>
            <person name="White C.S."/>
            <person name="Wright R."/>
            <person name="Park Y."/>
            <person name="Beeman R.W."/>
            <person name="Lord J."/>
            <person name="Oppert B."/>
            <person name="Lorenzen M."/>
            <person name="Brown S."/>
            <person name="Wang L."/>
            <person name="Savard J."/>
            <person name="Tautz D."/>
            <person name="Richards S."/>
            <person name="Weinstock G."/>
            <person name="Gibbs R.A."/>
            <person name="Liu Y."/>
            <person name="Worley K."/>
            <person name="Weinstock G."/>
            <person name="Elsik C.G."/>
            <person name="Reese J.T."/>
            <person name="Elhaik E."/>
            <person name="Landan G."/>
            <person name="Graur D."/>
            <person name="Arensburger P."/>
            <person name="Atkinson P."/>
            <person name="Beeman R.W."/>
            <person name="Beidler J."/>
            <person name="Brown S.J."/>
            <person name="Demuth J.P."/>
            <person name="Drury D.W."/>
            <person name="Du Y.Z."/>
            <person name="Fujiwara H."/>
            <person name="Lorenzen M."/>
            <person name="Maselli V."/>
            <person name="Osanai M."/>
            <person name="Park Y."/>
            <person name="Robertson H.M."/>
            <person name="Tu Z."/>
            <person name="Wang J.J."/>
            <person name="Wang S."/>
            <person name="Richards S."/>
            <person name="Song H."/>
            <person name="Zhang L."/>
            <person name="Sodergren E."/>
            <person name="Werner D."/>
            <person name="Stanke M."/>
            <person name="Morgenstern B."/>
            <person name="Solovyev V."/>
            <person name="Kosarev P."/>
            <person name="Brown G."/>
            <person name="Chen H.C."/>
            <person name="Ermolaeva O."/>
            <person name="Hlavina W."/>
            <person name="Kapustin Y."/>
            <person name="Kiryutin B."/>
            <person name="Kitts P."/>
            <person name="Maglott D."/>
            <person name="Pruitt K."/>
            <person name="Sapojnikov V."/>
            <person name="Souvorov A."/>
            <person name="Mackey A.J."/>
            <person name="Waterhouse R.M."/>
            <person name="Wyder S."/>
            <person name="Zdobnov E.M."/>
            <person name="Zdobnov E.M."/>
            <person name="Wyder S."/>
            <person name="Kriventseva E.V."/>
            <person name="Kadowaki T."/>
            <person name="Bork P."/>
            <person name="Aranda M."/>
            <person name="Bao R."/>
            <person name="Beermann A."/>
            <person name="Berns N."/>
            <person name="Bolognesi R."/>
            <person name="Bonneton F."/>
            <person name="Bopp D."/>
            <person name="Brown S.J."/>
            <person name="Bucher G."/>
            <person name="Butts T."/>
            <person name="Chaumot A."/>
            <person name="Denell R.E."/>
            <person name="Ferrier D.E."/>
            <person name="Friedrich M."/>
            <person name="Gordon C.M."/>
            <person name="Jindra M."/>
            <person name="Klingler M."/>
            <person name="Lan Q."/>
            <person name="Lattorff H.M."/>
            <person name="Laudet V."/>
            <person name="von Levetsow C."/>
            <person name="Liu Z."/>
            <person name="Lutz R."/>
            <person name="Lynch J.A."/>
            <person name="da Fonseca R.N."/>
            <person name="Posnien N."/>
            <person name="Reuter R."/>
            <person name="Roth S."/>
            <person name="Savard J."/>
            <person name="Schinko J.B."/>
            <person name="Schmitt C."/>
            <person name="Schoppmeier M."/>
            <person name="Schroder R."/>
            <person name="Shippy T.D."/>
            <person name="Simonnet F."/>
            <person name="Marques-Souza H."/>
            <person name="Tautz D."/>
            <person name="Tomoyasu Y."/>
            <person name="Trauner J."/>
            <person name="Van der Zee M."/>
            <person name="Vervoort M."/>
            <person name="Wittkopp N."/>
            <person name="Wimmer E.A."/>
            <person name="Yang X."/>
            <person name="Jones A.K."/>
            <person name="Sattelle D.B."/>
            <person name="Ebert P.R."/>
            <person name="Nelson D."/>
            <person name="Scott J.G."/>
            <person name="Beeman R.W."/>
            <person name="Muthukrishnan S."/>
            <person name="Kramer K.J."/>
            <person name="Arakane Y."/>
            <person name="Beeman R.W."/>
            <person name="Zhu Q."/>
            <person name="Hogenkamp D."/>
            <person name="Dixit R."/>
            <person name="Oppert B."/>
            <person name="Jiang H."/>
            <person name="Zou Z."/>
            <person name="Marshall J."/>
            <person name="Elpidina E."/>
            <person name="Vinokurov K."/>
            <person name="Oppert C."/>
            <person name="Zou Z."/>
            <person name="Evans J."/>
            <person name="Lu Z."/>
            <person name="Zhao P."/>
            <person name="Sumathipala N."/>
            <person name="Altincicek B."/>
            <person name="Vilcinskas A."/>
            <person name="Williams M."/>
            <person name="Hultmark D."/>
            <person name="Hetru C."/>
            <person name="Jiang H."/>
            <person name="Grimmelikhuijzen C.J."/>
            <person name="Hauser F."/>
            <person name="Cazzamali G."/>
            <person name="Williamson M."/>
            <person name="Park Y."/>
            <person name="Li B."/>
            <person name="Tanaka Y."/>
            <person name="Predel R."/>
            <person name="Neupert S."/>
            <person name="Schachtner J."/>
            <person name="Verleyen P."/>
            <person name="Raible F."/>
            <person name="Bork P."/>
            <person name="Friedrich M."/>
            <person name="Walden K.K."/>
            <person name="Robertson H.M."/>
            <person name="Angeli S."/>
            <person name="Foret S."/>
            <person name="Bucher G."/>
            <person name="Schuetz S."/>
            <person name="Maleszka R."/>
            <person name="Wimmer E.A."/>
            <person name="Beeman R.W."/>
            <person name="Lorenzen M."/>
            <person name="Tomoyasu Y."/>
            <person name="Miller S.C."/>
            <person name="Grossmann D."/>
            <person name="Bucher G."/>
        </authorList>
    </citation>
    <scope>NUCLEOTIDE SEQUENCE [LARGE SCALE GENOMIC DNA]</scope>
    <source>
        <strain evidence="4 5">Georgia GA2</strain>
    </source>
</reference>
<dbReference type="OMA" id="FATHRQK"/>
<dbReference type="HOGENOM" id="CLU_767991_0_0_1"/>
<keyword evidence="1" id="KW-0862">Zinc</keyword>
<sequence>MSTDKLAELKTDFQSTSTQQPFNFNDVKNSLENVSNRKTFGENHYYPDDDDNDSDNSSTTPETEIINTNTLFRMITRFTRVFKNMRYSSQVRFATHRQKEPLLGFILSNITGHASAQIQDKTVSLWSELKQILQQLFSEKKTESQLMEELNTLRQNRDEKVVQFYNRVQSLLTRILNTFSGMRSAERRYRSEMIRDIALNRFVLHTKEEISHILRLRSPENLSDALDFALNEERILVERKSNYRNQNPIKCSSCKKPGHKYRDCYKLKENNFTRNKYPDPKKIQISKSYGQKKAIPQNKFCNYCKKQGHLINECRKREYNNRKQNQNSNENNRRASNHNDISNVHLNSQMSAVSVQQVDNL</sequence>
<evidence type="ECO:0000256" key="1">
    <source>
        <dbReference type="PROSITE-ProRule" id="PRU00047"/>
    </source>
</evidence>
<proteinExistence type="predicted"/>
<dbReference type="SMART" id="SM00343">
    <property type="entry name" value="ZnF_C2HC"/>
    <property type="match status" value="2"/>
</dbReference>
<dbReference type="eggNOG" id="ENOG502T0DS">
    <property type="taxonomic scope" value="Eukaryota"/>
</dbReference>
<accession>D2A4D0</accession>
<dbReference type="SUPFAM" id="SSF57756">
    <property type="entry name" value="Retrovirus zinc finger-like domains"/>
    <property type="match status" value="2"/>
</dbReference>
<keyword evidence="5" id="KW-1185">Reference proteome</keyword>
<dbReference type="Proteomes" id="UP000007266">
    <property type="component" value="Linkage group 6"/>
</dbReference>
<dbReference type="InterPro" id="IPR036875">
    <property type="entry name" value="Znf_CCHC_sf"/>
</dbReference>
<dbReference type="InterPro" id="IPR005162">
    <property type="entry name" value="Retrotrans_gag_dom"/>
</dbReference>
<dbReference type="AlphaFoldDB" id="D2A4D0"/>
<dbReference type="GO" id="GO:0003676">
    <property type="term" value="F:nucleic acid binding"/>
    <property type="evidence" value="ECO:0007669"/>
    <property type="project" value="InterPro"/>
</dbReference>
<dbReference type="InParanoid" id="D2A4D0"/>
<dbReference type="InterPro" id="IPR001878">
    <property type="entry name" value="Znf_CCHC"/>
</dbReference>
<evidence type="ECO:0000313" key="5">
    <source>
        <dbReference type="Proteomes" id="UP000007266"/>
    </source>
</evidence>